<gene>
    <name evidence="5 8" type="primary">nuoN</name>
    <name evidence="8" type="ORF">LCY76_21680</name>
</gene>
<evidence type="ECO:0000259" key="7">
    <source>
        <dbReference type="Pfam" id="PF00361"/>
    </source>
</evidence>
<dbReference type="Pfam" id="PF00361">
    <property type="entry name" value="Proton_antipo_M"/>
    <property type="match status" value="1"/>
</dbReference>
<feature type="transmembrane region" description="Helical" evidence="5">
    <location>
        <begin position="343"/>
        <end position="363"/>
    </location>
</feature>
<dbReference type="AlphaFoldDB" id="A0A9X1XE34"/>
<comment type="function">
    <text evidence="5">NDH-1 shuttles electrons from NADH, via FMN and iron-sulfur (Fe-S) centers, to quinones in the respiratory chain. The immediate electron acceptor for the enzyme in this species is believed to be a menaquinone. Couples the redox reaction to proton translocation (for every two electrons transferred, four hydrogen ions are translocated across the cytoplasmic membrane), and thus conserves the redox energy in a proton gradient.</text>
</comment>
<evidence type="ECO:0000313" key="8">
    <source>
        <dbReference type="EMBL" id="MCK6259187.1"/>
    </source>
</evidence>
<evidence type="ECO:0000256" key="2">
    <source>
        <dbReference type="ARBA" id="ARBA00022692"/>
    </source>
</evidence>
<protein>
    <recommendedName>
        <fullName evidence="5">NADH-quinone oxidoreductase subunit N</fullName>
        <ecNumber evidence="5">7.1.1.-</ecNumber>
    </recommendedName>
    <alternativeName>
        <fullName evidence="5">NADH dehydrogenase I subunit N</fullName>
    </alternativeName>
    <alternativeName>
        <fullName evidence="5">NDH-1 subunit N</fullName>
    </alternativeName>
</protein>
<feature type="transmembrane region" description="Helical" evidence="5">
    <location>
        <begin position="12"/>
        <end position="30"/>
    </location>
</feature>
<feature type="transmembrane region" description="Helical" evidence="5">
    <location>
        <begin position="423"/>
        <end position="443"/>
    </location>
</feature>
<dbReference type="Proteomes" id="UP001139011">
    <property type="component" value="Unassembled WGS sequence"/>
</dbReference>
<keyword evidence="2 5" id="KW-0812">Transmembrane</keyword>
<dbReference type="NCBIfam" id="NF004446">
    <property type="entry name" value="PRK05777.2-4"/>
    <property type="match status" value="1"/>
</dbReference>
<dbReference type="PANTHER" id="PTHR22773">
    <property type="entry name" value="NADH DEHYDROGENASE"/>
    <property type="match status" value="1"/>
</dbReference>
<dbReference type="InterPro" id="IPR010096">
    <property type="entry name" value="NADH-Q_OxRdtase_suN/2"/>
</dbReference>
<feature type="transmembrane region" description="Helical" evidence="5">
    <location>
        <begin position="113"/>
        <end position="128"/>
    </location>
</feature>
<feature type="transmembrane region" description="Helical" evidence="5">
    <location>
        <begin position="246"/>
        <end position="269"/>
    </location>
</feature>
<comment type="catalytic activity">
    <reaction evidence="5">
        <text>a quinone + NADH + 5 H(+)(in) = a quinol + NAD(+) + 4 H(+)(out)</text>
        <dbReference type="Rhea" id="RHEA:57888"/>
        <dbReference type="ChEBI" id="CHEBI:15378"/>
        <dbReference type="ChEBI" id="CHEBI:24646"/>
        <dbReference type="ChEBI" id="CHEBI:57540"/>
        <dbReference type="ChEBI" id="CHEBI:57945"/>
        <dbReference type="ChEBI" id="CHEBI:132124"/>
    </reaction>
</comment>
<accession>A0A9X1XE34</accession>
<keyword evidence="5" id="KW-0813">Transport</keyword>
<feature type="transmembrane region" description="Helical" evidence="5">
    <location>
        <begin position="464"/>
        <end position="490"/>
    </location>
</feature>
<evidence type="ECO:0000256" key="4">
    <source>
        <dbReference type="ARBA" id="ARBA00023136"/>
    </source>
</evidence>
<proteinExistence type="inferred from homology"/>
<evidence type="ECO:0000256" key="1">
    <source>
        <dbReference type="ARBA" id="ARBA00004651"/>
    </source>
</evidence>
<feature type="transmembrane region" description="Helical" evidence="5">
    <location>
        <begin position="165"/>
        <end position="186"/>
    </location>
</feature>
<feature type="domain" description="NADH:quinone oxidoreductase/Mrp antiporter transmembrane" evidence="7">
    <location>
        <begin position="130"/>
        <end position="429"/>
    </location>
</feature>
<keyword evidence="5" id="KW-0520">NAD</keyword>
<organism evidence="8 9">
    <name type="scientific">Fictibacillus marinisediminis</name>
    <dbReference type="NCBI Taxonomy" id="2878389"/>
    <lineage>
        <taxon>Bacteria</taxon>
        <taxon>Bacillati</taxon>
        <taxon>Bacillota</taxon>
        <taxon>Bacilli</taxon>
        <taxon>Bacillales</taxon>
        <taxon>Fictibacillaceae</taxon>
        <taxon>Fictibacillus</taxon>
    </lineage>
</organism>
<keyword evidence="5" id="KW-1278">Translocase</keyword>
<dbReference type="EMBL" id="JAIWJX010000002">
    <property type="protein sequence ID" value="MCK6259187.1"/>
    <property type="molecule type" value="Genomic_DNA"/>
</dbReference>
<dbReference type="NCBIfam" id="TIGR01770">
    <property type="entry name" value="NDH_I_N"/>
    <property type="match status" value="1"/>
</dbReference>
<sequence length="505" mass="55442">MDLHTLTSMNWGIMAPEFAILGTAIILSLLDLFMPRTQSRRPLGILAIAGIAAAFIFLYLQFGHEGASLFHDMYRLDSFSKAFKLILLLGTGLILILAYDYRMNEEEEYRGEFYYLLLTALLGAMFMASSGDMITLFIGLELLSLSSYVMAGMRKRKLESNEAAFKYVVTGGISTAITMFGMSYVFGLTGETNLYAVGAALRDTSILQNQFLLVFAFFITFAGLTFKIASAPFHMWAPDVYQGSPLPVTAFLSVVSKTAGFAIILRFFLLCFSSAPGIKGDPLLLQVQPYLAVLAGATMIAGNVIALRQRNIKRLFAYSSVAQAGYILVPFVSVSALLFETTWFYLLAYLFMNIGAFAVIQEVTAASGTNDISGFAGLYKRSPWLAVAMTIFILSLAGIPATAGFAGKFGIFMNALGTNPGHYILAGILMAGTVVSYFYYFNIIGQMFFRSGQEERAIQHKKGLLFVTALCAAATVFFGIFPGTALHFFYNEFHLTDFFQTLGQK</sequence>
<dbReference type="EC" id="7.1.1.-" evidence="5"/>
<evidence type="ECO:0000256" key="6">
    <source>
        <dbReference type="RuleBase" id="RU000320"/>
    </source>
</evidence>
<feature type="transmembrane region" description="Helical" evidence="5">
    <location>
        <begin position="384"/>
        <end position="403"/>
    </location>
</feature>
<reference evidence="8" key="1">
    <citation type="submission" date="2021-09" db="EMBL/GenBank/DDBJ databases">
        <title>Genome analysis of Fictibacillus sp. KIGAM418 isolated from marine sediment.</title>
        <authorList>
            <person name="Seo M.-J."/>
            <person name="Cho E.-S."/>
            <person name="Hwang C.Y."/>
        </authorList>
    </citation>
    <scope>NUCLEOTIDE SEQUENCE</scope>
    <source>
        <strain evidence="8">KIGAM418</strain>
    </source>
</reference>
<feature type="transmembrane region" description="Helical" evidence="5">
    <location>
        <begin position="206"/>
        <end position="226"/>
    </location>
</feature>
<name>A0A9X1XE34_9BACL</name>
<dbReference type="GO" id="GO:0005886">
    <property type="term" value="C:plasma membrane"/>
    <property type="evidence" value="ECO:0007669"/>
    <property type="project" value="UniProtKB-SubCell"/>
</dbReference>
<feature type="transmembrane region" description="Helical" evidence="5">
    <location>
        <begin position="134"/>
        <end position="153"/>
    </location>
</feature>
<dbReference type="GO" id="GO:0042773">
    <property type="term" value="P:ATP synthesis coupled electron transport"/>
    <property type="evidence" value="ECO:0007669"/>
    <property type="project" value="InterPro"/>
</dbReference>
<keyword evidence="5" id="KW-1003">Cell membrane</keyword>
<dbReference type="GO" id="GO:0048038">
    <property type="term" value="F:quinone binding"/>
    <property type="evidence" value="ECO:0007669"/>
    <property type="project" value="UniProtKB-KW"/>
</dbReference>
<keyword evidence="4 5" id="KW-0472">Membrane</keyword>
<dbReference type="GO" id="GO:0050136">
    <property type="term" value="F:NADH dehydrogenase (quinone) (non-electrogenic) activity"/>
    <property type="evidence" value="ECO:0007669"/>
    <property type="project" value="UniProtKB-UniRule"/>
</dbReference>
<evidence type="ECO:0000256" key="3">
    <source>
        <dbReference type="ARBA" id="ARBA00022989"/>
    </source>
</evidence>
<evidence type="ECO:0000256" key="5">
    <source>
        <dbReference type="HAMAP-Rule" id="MF_00445"/>
    </source>
</evidence>
<comment type="subunit">
    <text evidence="5">NDH-1 is composed of 14 different subunits. Subunits NuoA, H, J, K, L, M, N constitute the membrane sector of the complex.</text>
</comment>
<feature type="transmembrane region" description="Helical" evidence="5">
    <location>
        <begin position="82"/>
        <end position="101"/>
    </location>
</feature>
<keyword evidence="9" id="KW-1185">Reference proteome</keyword>
<evidence type="ECO:0000313" key="9">
    <source>
        <dbReference type="Proteomes" id="UP001139011"/>
    </source>
</evidence>
<keyword evidence="5" id="KW-0874">Quinone</keyword>
<dbReference type="HAMAP" id="MF_00445">
    <property type="entry name" value="NDH1_NuoN_1"/>
    <property type="match status" value="1"/>
</dbReference>
<comment type="subcellular location">
    <subcellularLocation>
        <location evidence="1 5">Cell membrane</location>
        <topology evidence="1 5">Multi-pass membrane protein</topology>
    </subcellularLocation>
    <subcellularLocation>
        <location evidence="6">Membrane</location>
        <topology evidence="6">Multi-pass membrane protein</topology>
    </subcellularLocation>
</comment>
<comment type="caution">
    <text evidence="8">The sequence shown here is derived from an EMBL/GenBank/DDBJ whole genome shotgun (WGS) entry which is preliminary data.</text>
</comment>
<comment type="similarity">
    <text evidence="5">Belongs to the complex I subunit 2 family.</text>
</comment>
<keyword evidence="8" id="KW-0560">Oxidoreductase</keyword>
<dbReference type="GO" id="GO:0008137">
    <property type="term" value="F:NADH dehydrogenase (ubiquinone) activity"/>
    <property type="evidence" value="ECO:0007669"/>
    <property type="project" value="InterPro"/>
</dbReference>
<dbReference type="RefSeq" id="WP_248254391.1">
    <property type="nucleotide sequence ID" value="NZ_JAIWJX010000002.1"/>
</dbReference>
<feature type="transmembrane region" description="Helical" evidence="5">
    <location>
        <begin position="315"/>
        <end position="337"/>
    </location>
</feature>
<feature type="transmembrane region" description="Helical" evidence="5">
    <location>
        <begin position="42"/>
        <end position="62"/>
    </location>
</feature>
<feature type="transmembrane region" description="Helical" evidence="5">
    <location>
        <begin position="289"/>
        <end position="308"/>
    </location>
</feature>
<dbReference type="InterPro" id="IPR001750">
    <property type="entry name" value="ND/Mrp_TM"/>
</dbReference>
<keyword evidence="3 5" id="KW-1133">Transmembrane helix</keyword>